<evidence type="ECO:0000313" key="1">
    <source>
        <dbReference type="EMBL" id="CAG8548699.1"/>
    </source>
</evidence>
<comment type="caution">
    <text evidence="1">The sequence shown here is derived from an EMBL/GenBank/DDBJ whole genome shotgun (WGS) entry which is preliminary data.</text>
</comment>
<dbReference type="EMBL" id="CAJVQB010001748">
    <property type="protein sequence ID" value="CAG8548699.1"/>
    <property type="molecule type" value="Genomic_DNA"/>
</dbReference>
<sequence>MAAEKNYSVTKQEYLAIILAEYDFDINYCARKKHTNADSLSQIIKPTNSSSELNHF</sequence>
<gene>
    <name evidence="1" type="ORF">GMARGA_LOCUS4448</name>
</gene>
<keyword evidence="2" id="KW-1185">Reference proteome</keyword>
<proteinExistence type="predicted"/>
<protein>
    <submittedName>
        <fullName evidence="1">13557_t:CDS:1</fullName>
    </submittedName>
</protein>
<dbReference type="Proteomes" id="UP000789901">
    <property type="component" value="Unassembled WGS sequence"/>
</dbReference>
<evidence type="ECO:0000313" key="2">
    <source>
        <dbReference type="Proteomes" id="UP000789901"/>
    </source>
</evidence>
<name>A0ABN7UAD2_GIGMA</name>
<organism evidence="1 2">
    <name type="scientific">Gigaspora margarita</name>
    <dbReference type="NCBI Taxonomy" id="4874"/>
    <lineage>
        <taxon>Eukaryota</taxon>
        <taxon>Fungi</taxon>
        <taxon>Fungi incertae sedis</taxon>
        <taxon>Mucoromycota</taxon>
        <taxon>Glomeromycotina</taxon>
        <taxon>Glomeromycetes</taxon>
        <taxon>Diversisporales</taxon>
        <taxon>Gigasporaceae</taxon>
        <taxon>Gigaspora</taxon>
    </lineage>
</organism>
<reference evidence="1 2" key="1">
    <citation type="submission" date="2021-06" db="EMBL/GenBank/DDBJ databases">
        <authorList>
            <person name="Kallberg Y."/>
            <person name="Tangrot J."/>
            <person name="Rosling A."/>
        </authorList>
    </citation>
    <scope>NUCLEOTIDE SEQUENCE [LARGE SCALE GENOMIC DNA]</scope>
    <source>
        <strain evidence="1 2">120-4 pot B 10/14</strain>
    </source>
</reference>
<accession>A0ABN7UAD2</accession>